<gene>
    <name evidence="2" type="ORF">HMF7854_06180</name>
</gene>
<evidence type="ECO:0000313" key="2">
    <source>
        <dbReference type="EMBL" id="RST30462.1"/>
    </source>
</evidence>
<keyword evidence="1" id="KW-1133">Transmembrane helix</keyword>
<keyword evidence="1" id="KW-0472">Membrane</keyword>
<dbReference type="RefSeq" id="WP_126718295.1">
    <property type="nucleotide sequence ID" value="NZ_RWJF01000001.1"/>
</dbReference>
<proteinExistence type="predicted"/>
<feature type="transmembrane region" description="Helical" evidence="1">
    <location>
        <begin position="12"/>
        <end position="32"/>
    </location>
</feature>
<organism evidence="2 3">
    <name type="scientific">Sphingomonas ginkgonis</name>
    <dbReference type="NCBI Taxonomy" id="2315330"/>
    <lineage>
        <taxon>Bacteria</taxon>
        <taxon>Pseudomonadati</taxon>
        <taxon>Pseudomonadota</taxon>
        <taxon>Alphaproteobacteria</taxon>
        <taxon>Sphingomonadales</taxon>
        <taxon>Sphingomonadaceae</taxon>
        <taxon>Sphingomonas</taxon>
    </lineage>
</organism>
<dbReference type="OrthoDB" id="8480417at2"/>
<feature type="transmembrane region" description="Helical" evidence="1">
    <location>
        <begin position="110"/>
        <end position="133"/>
    </location>
</feature>
<feature type="transmembrane region" description="Helical" evidence="1">
    <location>
        <begin position="52"/>
        <end position="70"/>
    </location>
</feature>
<evidence type="ECO:0000313" key="3">
    <source>
        <dbReference type="Proteomes" id="UP000274661"/>
    </source>
</evidence>
<keyword evidence="3" id="KW-1185">Reference proteome</keyword>
<sequence>MPSLEPWHDFYVILGAAAGALIGLQFVVMTLVAEKPPEGAEEAGNAFSTPNVFHFSMALWLSLVTAAPWPGTRGALWTYVATGGFGLVYIAVVGWRMAHQQGYRPELVDWVSYVVSPALLYLVLTGGSVALNWSAEDGLMLIGLAAAGLLFVGVYNSWDAIAFMVARRAEQEDRAPPRPSAERNDRHQG</sequence>
<dbReference type="AlphaFoldDB" id="A0A3R9Y5C0"/>
<comment type="caution">
    <text evidence="2">The sequence shown here is derived from an EMBL/GenBank/DDBJ whole genome shotgun (WGS) entry which is preliminary data.</text>
</comment>
<protein>
    <submittedName>
        <fullName evidence="2">Uncharacterized protein</fullName>
    </submittedName>
</protein>
<feature type="transmembrane region" description="Helical" evidence="1">
    <location>
        <begin position="76"/>
        <end position="98"/>
    </location>
</feature>
<keyword evidence="1" id="KW-0812">Transmembrane</keyword>
<accession>A0A3R9Y5C0</accession>
<evidence type="ECO:0000256" key="1">
    <source>
        <dbReference type="SAM" id="Phobius"/>
    </source>
</evidence>
<feature type="transmembrane region" description="Helical" evidence="1">
    <location>
        <begin position="139"/>
        <end position="158"/>
    </location>
</feature>
<dbReference type="Proteomes" id="UP000274661">
    <property type="component" value="Unassembled WGS sequence"/>
</dbReference>
<reference evidence="2 3" key="1">
    <citation type="submission" date="2018-12" db="EMBL/GenBank/DDBJ databases">
        <title>Sphingomonas sp. HMF7854 Genome sequencing and assembly.</title>
        <authorList>
            <person name="Cha I."/>
            <person name="Kang H."/>
            <person name="Kim H."/>
            <person name="Kang J."/>
            <person name="Joh K."/>
        </authorList>
    </citation>
    <scope>NUCLEOTIDE SEQUENCE [LARGE SCALE GENOMIC DNA]</scope>
    <source>
        <strain evidence="2 3">HMF7854</strain>
    </source>
</reference>
<dbReference type="EMBL" id="RWJF01000001">
    <property type="protein sequence ID" value="RST30462.1"/>
    <property type="molecule type" value="Genomic_DNA"/>
</dbReference>
<name>A0A3R9Y5C0_9SPHN</name>